<reference evidence="1 2" key="1">
    <citation type="submission" date="2016-07" db="EMBL/GenBank/DDBJ databases">
        <title>Draft genome sequence of Prauserella sp. YIM 121212, isolated from alkaline soil.</title>
        <authorList>
            <person name="Ruckert C."/>
            <person name="Albersmeier A."/>
            <person name="Jiang C.-L."/>
            <person name="Jiang Y."/>
            <person name="Kalinowski J."/>
            <person name="Schneider O."/>
            <person name="Winkler A."/>
            <person name="Zotchev S.B."/>
        </authorList>
    </citation>
    <scope>NUCLEOTIDE SEQUENCE [LARGE SCALE GENOMIC DNA]</scope>
    <source>
        <strain evidence="1 2">YIM 121212</strain>
    </source>
</reference>
<protein>
    <submittedName>
        <fullName evidence="1">Uncharacterized protein</fullName>
    </submittedName>
</protein>
<dbReference type="EMBL" id="MASU01000010">
    <property type="protein sequence ID" value="PXY26490.1"/>
    <property type="molecule type" value="Genomic_DNA"/>
</dbReference>
<dbReference type="Proteomes" id="UP000247892">
    <property type="component" value="Unassembled WGS sequence"/>
</dbReference>
<sequence length="76" mass="8216">MATPEEDYLAVLASTGQFPNVEGHARELWLRHGYEACRQLELTGDIVATRFPMADAMADWSPQDRAGASPGSPSAP</sequence>
<proteinExistence type="predicted"/>
<comment type="caution">
    <text evidence="1">The sequence shown here is derived from an EMBL/GenBank/DDBJ whole genome shotgun (WGS) entry which is preliminary data.</text>
</comment>
<organism evidence="1 2">
    <name type="scientific">Prauserella flavalba</name>
    <dbReference type="NCBI Taxonomy" id="1477506"/>
    <lineage>
        <taxon>Bacteria</taxon>
        <taxon>Bacillati</taxon>
        <taxon>Actinomycetota</taxon>
        <taxon>Actinomycetes</taxon>
        <taxon>Pseudonocardiales</taxon>
        <taxon>Pseudonocardiaceae</taxon>
        <taxon>Prauserella</taxon>
    </lineage>
</organism>
<name>A0A318LN80_9PSEU</name>
<gene>
    <name evidence="1" type="ORF">BA062_23990</name>
</gene>
<accession>A0A318LN80</accession>
<dbReference type="AlphaFoldDB" id="A0A318LN80"/>
<evidence type="ECO:0000313" key="1">
    <source>
        <dbReference type="EMBL" id="PXY26490.1"/>
    </source>
</evidence>
<evidence type="ECO:0000313" key="2">
    <source>
        <dbReference type="Proteomes" id="UP000247892"/>
    </source>
</evidence>
<keyword evidence="2" id="KW-1185">Reference proteome</keyword>